<dbReference type="EMBL" id="FNFY01000031">
    <property type="protein sequence ID" value="SDL21250.1"/>
    <property type="molecule type" value="Genomic_DNA"/>
</dbReference>
<feature type="transmembrane region" description="Helical" evidence="1">
    <location>
        <begin position="21"/>
        <end position="42"/>
    </location>
</feature>
<dbReference type="Proteomes" id="UP000199008">
    <property type="component" value="Unassembled WGS sequence"/>
</dbReference>
<accession>A0A1G9I7J6</accession>
<feature type="transmembrane region" description="Helical" evidence="1">
    <location>
        <begin position="114"/>
        <end position="139"/>
    </location>
</feature>
<keyword evidence="1" id="KW-1133">Transmembrane helix</keyword>
<evidence type="ECO:0000313" key="2">
    <source>
        <dbReference type="EMBL" id="SDL21250.1"/>
    </source>
</evidence>
<evidence type="ECO:0000313" key="3">
    <source>
        <dbReference type="Proteomes" id="UP000199008"/>
    </source>
</evidence>
<name>A0A1G9I7J6_9BACL</name>
<reference evidence="3" key="1">
    <citation type="submission" date="2016-10" db="EMBL/GenBank/DDBJ databases">
        <authorList>
            <person name="Varghese N."/>
            <person name="Submissions S."/>
        </authorList>
    </citation>
    <scope>NUCLEOTIDE SEQUENCE [LARGE SCALE GENOMIC DNA]</scope>
    <source>
        <strain evidence="3">CGMCC 1.8895</strain>
    </source>
</reference>
<protein>
    <submittedName>
        <fullName evidence="2">ABC-2 type transport system permease protein</fullName>
    </submittedName>
</protein>
<keyword evidence="1" id="KW-0472">Membrane</keyword>
<feature type="transmembrane region" description="Helical" evidence="1">
    <location>
        <begin position="151"/>
        <end position="172"/>
    </location>
</feature>
<sequence>MNQIMTLLNKELVESLKTFKLLAIIITFLIIGVLSPFIVLIMPDILESAVVDSGIEMVIPEPTADQSYMQFFSHINQLGFIVFLLLFGGILTNEISRRTLINLLTKGLKRHNVVLSKVLFILIIWTVIYFMSAMITYLYTVYFFDETVHHLPAALSTTWLYGIFLISLIFLFSAAFKNFIAVIFSIIGVVVVMMILTVFPSIEMFVPQHLLSLNMELIIGEKDLSDTLTPVAVTLSASILVFILSIFIFNKKTLV</sequence>
<keyword evidence="1" id="KW-0812">Transmembrane</keyword>
<proteinExistence type="predicted"/>
<keyword evidence="3" id="KW-1185">Reference proteome</keyword>
<dbReference type="STRING" id="576118.SAMN05216216_1312"/>
<dbReference type="OrthoDB" id="4187110at2"/>
<evidence type="ECO:0000256" key="1">
    <source>
        <dbReference type="SAM" id="Phobius"/>
    </source>
</evidence>
<gene>
    <name evidence="2" type="ORF">SAMN05216216_1312</name>
</gene>
<dbReference type="RefSeq" id="WP_092987824.1">
    <property type="nucleotide sequence ID" value="NZ_FNFY01000031.1"/>
</dbReference>
<dbReference type="PANTHER" id="PTHR43471">
    <property type="entry name" value="ABC TRANSPORTER PERMEASE"/>
    <property type="match status" value="1"/>
</dbReference>
<feature type="transmembrane region" description="Helical" evidence="1">
    <location>
        <begin position="231"/>
        <end position="249"/>
    </location>
</feature>
<feature type="transmembrane region" description="Helical" evidence="1">
    <location>
        <begin position="179"/>
        <end position="202"/>
    </location>
</feature>
<organism evidence="2 3">
    <name type="scientific">Lacicoccus qingdaonensis</name>
    <dbReference type="NCBI Taxonomy" id="576118"/>
    <lineage>
        <taxon>Bacteria</taxon>
        <taxon>Bacillati</taxon>
        <taxon>Bacillota</taxon>
        <taxon>Bacilli</taxon>
        <taxon>Bacillales</taxon>
        <taxon>Salinicoccaceae</taxon>
        <taxon>Lacicoccus</taxon>
    </lineage>
</organism>
<dbReference type="AlphaFoldDB" id="A0A1G9I7J6"/>
<feature type="transmembrane region" description="Helical" evidence="1">
    <location>
        <begin position="75"/>
        <end position="93"/>
    </location>
</feature>